<keyword evidence="1" id="KW-0812">Transmembrane</keyword>
<evidence type="ECO:0000256" key="1">
    <source>
        <dbReference type="SAM" id="Phobius"/>
    </source>
</evidence>
<proteinExistence type="predicted"/>
<feature type="transmembrane region" description="Helical" evidence="1">
    <location>
        <begin position="96"/>
        <end position="118"/>
    </location>
</feature>
<dbReference type="SUPFAM" id="SSF103473">
    <property type="entry name" value="MFS general substrate transporter"/>
    <property type="match status" value="1"/>
</dbReference>
<comment type="caution">
    <text evidence="2">The sequence shown here is derived from an EMBL/GenBank/DDBJ whole genome shotgun (WGS) entry which is preliminary data.</text>
</comment>
<accession>A0A401ZTL1</accession>
<keyword evidence="1" id="KW-1133">Transmembrane helix</keyword>
<name>A0A401ZTL1_9CHLR</name>
<reference evidence="3" key="1">
    <citation type="submission" date="2018-12" db="EMBL/GenBank/DDBJ databases">
        <title>Tengunoibacter tsumagoiensis gen. nov., sp. nov., Dictyobacter kobayashii sp. nov., D. alpinus sp. nov., and D. joshuensis sp. nov. and description of Dictyobacteraceae fam. nov. within the order Ktedonobacterales isolated from Tengu-no-mugimeshi.</title>
        <authorList>
            <person name="Wang C.M."/>
            <person name="Zheng Y."/>
            <person name="Sakai Y."/>
            <person name="Toyoda A."/>
            <person name="Minakuchi Y."/>
            <person name="Abe K."/>
            <person name="Yokota A."/>
            <person name="Yabe S."/>
        </authorList>
    </citation>
    <scope>NUCLEOTIDE SEQUENCE [LARGE SCALE GENOMIC DNA]</scope>
    <source>
        <strain evidence="3">Uno3</strain>
    </source>
</reference>
<evidence type="ECO:0000313" key="3">
    <source>
        <dbReference type="Proteomes" id="UP000287352"/>
    </source>
</evidence>
<keyword evidence="3" id="KW-1185">Reference proteome</keyword>
<sequence length="150" mass="16989">MEPQHIYKQEEAYRSAFSESTLSGKVRSPDKWQRRHSLFNVVCQIVLLFISCTYVLESPSNDFPTMIVHSLALNIFFAGIVWMVSRRLKRVRRMMYSAIACITSVLAIFAFVIIIINAKDPDGAMFVWGALIVVDVVAYLLASSVPEIIV</sequence>
<feature type="transmembrane region" description="Helical" evidence="1">
    <location>
        <begin position="63"/>
        <end position="84"/>
    </location>
</feature>
<feature type="transmembrane region" description="Helical" evidence="1">
    <location>
        <begin position="37"/>
        <end position="57"/>
    </location>
</feature>
<dbReference type="EMBL" id="BIFR01000001">
    <property type="protein sequence ID" value="GCE10215.1"/>
    <property type="molecule type" value="Genomic_DNA"/>
</dbReference>
<evidence type="ECO:0000313" key="2">
    <source>
        <dbReference type="EMBL" id="GCE10215.1"/>
    </source>
</evidence>
<feature type="transmembrane region" description="Helical" evidence="1">
    <location>
        <begin position="124"/>
        <end position="142"/>
    </location>
</feature>
<dbReference type="Proteomes" id="UP000287352">
    <property type="component" value="Unassembled WGS sequence"/>
</dbReference>
<keyword evidence="1" id="KW-0472">Membrane</keyword>
<organism evidence="2 3">
    <name type="scientific">Tengunoibacter tsumagoiensis</name>
    <dbReference type="NCBI Taxonomy" id="2014871"/>
    <lineage>
        <taxon>Bacteria</taxon>
        <taxon>Bacillati</taxon>
        <taxon>Chloroflexota</taxon>
        <taxon>Ktedonobacteria</taxon>
        <taxon>Ktedonobacterales</taxon>
        <taxon>Dictyobacteraceae</taxon>
        <taxon>Tengunoibacter</taxon>
    </lineage>
</organism>
<gene>
    <name evidence="2" type="ORF">KTT_00740</name>
</gene>
<protein>
    <submittedName>
        <fullName evidence="2">Uncharacterized protein</fullName>
    </submittedName>
</protein>
<dbReference type="InterPro" id="IPR036259">
    <property type="entry name" value="MFS_trans_sf"/>
</dbReference>
<dbReference type="AlphaFoldDB" id="A0A401ZTL1"/>